<dbReference type="EMBL" id="CALTRL010003911">
    <property type="protein sequence ID" value="CAH7682179.1"/>
    <property type="molecule type" value="Genomic_DNA"/>
</dbReference>
<dbReference type="InterPro" id="IPR001841">
    <property type="entry name" value="Znf_RING"/>
</dbReference>
<feature type="region of interest" description="Disordered" evidence="6">
    <location>
        <begin position="394"/>
        <end position="419"/>
    </location>
</feature>
<dbReference type="PROSITE" id="PS50082">
    <property type="entry name" value="WD_REPEATS_2"/>
    <property type="match status" value="1"/>
</dbReference>
<dbReference type="SMART" id="SM00320">
    <property type="entry name" value="WD40"/>
    <property type="match status" value="5"/>
</dbReference>
<dbReference type="InterPro" id="IPR006575">
    <property type="entry name" value="RWD_dom"/>
</dbReference>
<dbReference type="GO" id="GO:0034198">
    <property type="term" value="P:cellular response to amino acid starvation"/>
    <property type="evidence" value="ECO:0007669"/>
    <property type="project" value="TreeGrafter"/>
</dbReference>
<evidence type="ECO:0000256" key="1">
    <source>
        <dbReference type="ARBA" id="ARBA00022574"/>
    </source>
</evidence>
<keyword evidence="4" id="KW-0479">Metal-binding</keyword>
<dbReference type="Pfam" id="PF00400">
    <property type="entry name" value="WD40"/>
    <property type="match status" value="1"/>
</dbReference>
<dbReference type="Gene3D" id="2.130.10.10">
    <property type="entry name" value="YVTN repeat-like/Quinoprotein amine dehydrogenase"/>
    <property type="match status" value="1"/>
</dbReference>
<dbReference type="PROSITE" id="PS50089">
    <property type="entry name" value="ZF_RING_2"/>
    <property type="match status" value="1"/>
</dbReference>
<dbReference type="PANTHER" id="PTHR46170:SF1">
    <property type="entry name" value="GATOR COMPLEX PROTEIN WDR59"/>
    <property type="match status" value="1"/>
</dbReference>
<feature type="compositionally biased region" description="Polar residues" evidence="6">
    <location>
        <begin position="904"/>
        <end position="919"/>
    </location>
</feature>
<dbReference type="InterPro" id="IPR001680">
    <property type="entry name" value="WD40_rpt"/>
</dbReference>
<dbReference type="AlphaFoldDB" id="A0AAV0B7T5"/>
<evidence type="ECO:0000256" key="5">
    <source>
        <dbReference type="PROSITE-ProRule" id="PRU00221"/>
    </source>
</evidence>
<dbReference type="SUPFAM" id="SSF50978">
    <property type="entry name" value="WD40 repeat-like"/>
    <property type="match status" value="1"/>
</dbReference>
<feature type="domain" description="RING-type" evidence="7">
    <location>
        <begin position="1143"/>
        <end position="1180"/>
    </location>
</feature>
<dbReference type="Proteomes" id="UP001153365">
    <property type="component" value="Unassembled WGS sequence"/>
</dbReference>
<dbReference type="GO" id="GO:0035859">
    <property type="term" value="C:Seh1-associated complex"/>
    <property type="evidence" value="ECO:0007669"/>
    <property type="project" value="TreeGrafter"/>
</dbReference>
<evidence type="ECO:0000313" key="8">
    <source>
        <dbReference type="EMBL" id="CAH7682179.1"/>
    </source>
</evidence>
<evidence type="ECO:0000256" key="4">
    <source>
        <dbReference type="PROSITE-ProRule" id="PRU00175"/>
    </source>
</evidence>
<feature type="repeat" description="WD" evidence="5">
    <location>
        <begin position="214"/>
        <end position="256"/>
    </location>
</feature>
<dbReference type="GO" id="GO:1904263">
    <property type="term" value="P:positive regulation of TORC1 signaling"/>
    <property type="evidence" value="ECO:0007669"/>
    <property type="project" value="TreeGrafter"/>
</dbReference>
<dbReference type="SMART" id="SM00591">
    <property type="entry name" value="RWD"/>
    <property type="match status" value="1"/>
</dbReference>
<keyword evidence="2" id="KW-0677">Repeat</keyword>
<keyword evidence="4" id="KW-0862">Zinc</keyword>
<keyword evidence="1 5" id="KW-0853">WD repeat</keyword>
<name>A0AAV0B7T5_PHAPC</name>
<dbReference type="InterPro" id="IPR049566">
    <property type="entry name" value="WDR59_RTC1-like_RING_Znf"/>
</dbReference>
<evidence type="ECO:0000259" key="7">
    <source>
        <dbReference type="PROSITE" id="PS50089"/>
    </source>
</evidence>
<feature type="compositionally biased region" description="Polar residues" evidence="6">
    <location>
        <begin position="496"/>
        <end position="508"/>
    </location>
</feature>
<proteinExistence type="inferred from homology"/>
<dbReference type="GO" id="GO:0005774">
    <property type="term" value="C:vacuolar membrane"/>
    <property type="evidence" value="ECO:0007669"/>
    <property type="project" value="TreeGrafter"/>
</dbReference>
<keyword evidence="9" id="KW-1185">Reference proteome</keyword>
<dbReference type="InterPro" id="IPR036322">
    <property type="entry name" value="WD40_repeat_dom_sf"/>
</dbReference>
<dbReference type="PANTHER" id="PTHR46170">
    <property type="entry name" value="GATOR COMPLEX PROTEIN WDR59"/>
    <property type="match status" value="1"/>
</dbReference>
<evidence type="ECO:0000256" key="6">
    <source>
        <dbReference type="SAM" id="MobiDB-lite"/>
    </source>
</evidence>
<gene>
    <name evidence="8" type="ORF">PPACK8108_LOCUS14930</name>
</gene>
<comment type="caution">
    <text evidence="8">The sequence shown here is derived from an EMBL/GenBank/DDBJ whole genome shotgun (WGS) entry which is preliminary data.</text>
</comment>
<accession>A0AAV0B7T5</accession>
<evidence type="ECO:0000256" key="3">
    <source>
        <dbReference type="ARBA" id="ARBA00038452"/>
    </source>
</evidence>
<dbReference type="InterPro" id="IPR015943">
    <property type="entry name" value="WD40/YVTN_repeat-like_dom_sf"/>
</dbReference>
<comment type="similarity">
    <text evidence="3">Belongs to the WD repeat WDR59 family.</text>
</comment>
<dbReference type="InterPro" id="IPR049567">
    <property type="entry name" value="WDR59-like"/>
</dbReference>
<dbReference type="Pfam" id="PF17120">
    <property type="entry name" value="zf-RING_16"/>
    <property type="match status" value="1"/>
</dbReference>
<feature type="region of interest" description="Disordered" evidence="6">
    <location>
        <begin position="898"/>
        <end position="926"/>
    </location>
</feature>
<dbReference type="GO" id="GO:0008270">
    <property type="term" value="F:zinc ion binding"/>
    <property type="evidence" value="ECO:0007669"/>
    <property type="project" value="UniProtKB-KW"/>
</dbReference>
<dbReference type="GO" id="GO:0035591">
    <property type="term" value="F:signaling adaptor activity"/>
    <property type="evidence" value="ECO:0007669"/>
    <property type="project" value="TreeGrafter"/>
</dbReference>
<protein>
    <recommendedName>
        <fullName evidence="7">RING-type domain-containing protein</fullName>
    </recommendedName>
</protein>
<keyword evidence="4" id="KW-0863">Zinc-finger</keyword>
<feature type="compositionally biased region" description="Low complexity" evidence="6">
    <location>
        <begin position="402"/>
        <end position="418"/>
    </location>
</feature>
<reference evidence="8" key="1">
    <citation type="submission" date="2022-06" db="EMBL/GenBank/DDBJ databases">
        <authorList>
            <consortium name="SYNGENTA / RWTH Aachen University"/>
        </authorList>
    </citation>
    <scope>NUCLEOTIDE SEQUENCE</scope>
</reference>
<dbReference type="CDD" id="cd16488">
    <property type="entry name" value="mRING-H2-C3H3C2_Mio-like"/>
    <property type="match status" value="1"/>
</dbReference>
<feature type="region of interest" description="Disordered" evidence="6">
    <location>
        <begin position="488"/>
        <end position="524"/>
    </location>
</feature>
<feature type="region of interest" description="Disordered" evidence="6">
    <location>
        <begin position="944"/>
        <end position="966"/>
    </location>
</feature>
<evidence type="ECO:0000313" key="9">
    <source>
        <dbReference type="Proteomes" id="UP001153365"/>
    </source>
</evidence>
<evidence type="ECO:0000256" key="2">
    <source>
        <dbReference type="ARBA" id="ARBA00022737"/>
    </source>
</evidence>
<organism evidence="8 9">
    <name type="scientific">Phakopsora pachyrhizi</name>
    <name type="common">Asian soybean rust disease fungus</name>
    <dbReference type="NCBI Taxonomy" id="170000"/>
    <lineage>
        <taxon>Eukaryota</taxon>
        <taxon>Fungi</taxon>
        <taxon>Dikarya</taxon>
        <taxon>Basidiomycota</taxon>
        <taxon>Pucciniomycotina</taxon>
        <taxon>Pucciniomycetes</taxon>
        <taxon>Pucciniales</taxon>
        <taxon>Phakopsoraceae</taxon>
        <taxon>Phakopsora</taxon>
    </lineage>
</organism>
<sequence>MANDPCDTFYQSLELSLDEPVGCLSISPENRDVVLGARKGLFVIDLNHPYEPPRYLAHSATWDVADIQWSPHPERRSWVASTSSQKALIWNLDLPYHSQFSSQNSASLDATLQPRRTVQSPIQFVLEAHTRAICDINWSVFNVDVLATCGIDSWTYVFDLRTGGSAAVQGFCAWTSPATQVKWNRQDPHLLATSHNSYVFIWDTRKPGTPYLKFKAHDEKIYGIDWSRRSADGLVTCSLDKSVKFWSANSPEFPVQTINTPSPVRRARHLPFGRGVMTLPQRLDHVLKMWSQDAPSSPIALFSGHSDTVREFVWRTRGGNDLGYDDRQFQLVTWGNDRKLRLWPIGSDVLEKAGFNPGAPIDVRVTRKAVSSNRSFRHSSLTVPFVPSPPAMSVSPLKPGKMSHPSSVSSASANRMSPVQLVSPRSRAVTMSEGVRLNQFHSHKAHQARMPTIRSPGFMTRRTIHRFVNKPQHKLNWMEGVRLYQPTPDSEKVGVQSESVKVSQTRSLSPEGGRKASNVTQRPANSTVPLKLGEELTAVQRNFPRVTFEQVSVQARTCTVCFRGPWAARGEIAFVRATFTFPKFYPELKPPSIEIERSPDFSAKTRAYLLKSARELMQDQVQIKKSGVLDVCLRFLLGDKFVLRKAERFADSDEEIRDADGGTRFDLWQNDINIPAQRKAGLCFSPYGHIISFYCGDLPAAQTSKTALALPNRNYKFEAFGIMAISPPDGEIRIEEESESDEDLRLSTYRQPKNSNHTQAAISPVLSRQLSTILNVRQLRILKPAPVPLLESFNPVDIVTSSLNLTMDHDDIRHHTWKMTHYILEGIEEFSEKFIDQTSTIFSELLRCLRDIHDIETLGYIGCVIELVRRSKKFSTSAKSNSISLPLATPTDYFNSKVVKNDRPSASSGSLQTPEVTTGSSQSPSKGSWSNFFLSLTQATSLSNPTPIQKEPAFSAQSCSAPTPSPDRAVAMLKQQLAGNHGGIDSSSKRDLRTQPQTFIENILKKTSINSTSLKVNCESVAVRPAPRRKRVLKVKDCCKSDKEPTSILDDEKLLRELEEYKHLLCELLMRRELFVERTMVVKMLRTDRSADLIKEGKKDKSNSIENESLLETSDLCTSCGAWLRRHQRVCKECGTSFSKPCCTICRRRVLTLSKYCLQCYHGGHFSCMKKWWSNGKICPAGCGCM</sequence>